<feature type="domain" description="Glucose/Sorbosone dehydrogenase" evidence="2">
    <location>
        <begin position="33"/>
        <end position="361"/>
    </location>
</feature>
<reference evidence="3" key="1">
    <citation type="submission" date="2022-03" db="EMBL/GenBank/DDBJ databases">
        <title>Genomic Encyclopedia of Type Strains, Phase III (KMG-III): the genomes of soil and plant-associated and newly described type strains.</title>
        <authorList>
            <person name="Whitman W."/>
        </authorList>
    </citation>
    <scope>NUCLEOTIDE SEQUENCE</scope>
    <source>
        <strain evidence="3">ANL 6-2</strain>
    </source>
</reference>
<proteinExistence type="predicted"/>
<protein>
    <submittedName>
        <fullName evidence="3">Glucose/arabinose dehydrogenase</fullName>
    </submittedName>
</protein>
<dbReference type="Gene3D" id="2.120.10.30">
    <property type="entry name" value="TolB, C-terminal domain"/>
    <property type="match status" value="1"/>
</dbReference>
<gene>
    <name evidence="3" type="ORF">J2T57_002575</name>
</gene>
<organism evidence="3 4">
    <name type="scientific">Natronocella acetinitrilica</name>
    <dbReference type="NCBI Taxonomy" id="414046"/>
    <lineage>
        <taxon>Bacteria</taxon>
        <taxon>Pseudomonadati</taxon>
        <taxon>Pseudomonadota</taxon>
        <taxon>Gammaproteobacteria</taxon>
        <taxon>Chromatiales</taxon>
        <taxon>Ectothiorhodospiraceae</taxon>
        <taxon>Natronocella</taxon>
    </lineage>
</organism>
<dbReference type="Proteomes" id="UP001205843">
    <property type="component" value="Unassembled WGS sequence"/>
</dbReference>
<dbReference type="InterPro" id="IPR011041">
    <property type="entry name" value="Quinoprot_gluc/sorb_DH_b-prop"/>
</dbReference>
<dbReference type="InterPro" id="IPR011042">
    <property type="entry name" value="6-blade_b-propeller_TolB-like"/>
</dbReference>
<dbReference type="AlphaFoldDB" id="A0AAE3KBE5"/>
<comment type="caution">
    <text evidence="3">The sequence shown here is derived from an EMBL/GenBank/DDBJ whole genome shotgun (WGS) entry which is preliminary data.</text>
</comment>
<keyword evidence="4" id="KW-1185">Reference proteome</keyword>
<feature type="chain" id="PRO_5042290752" evidence="1">
    <location>
        <begin position="22"/>
        <end position="366"/>
    </location>
</feature>
<evidence type="ECO:0000313" key="4">
    <source>
        <dbReference type="Proteomes" id="UP001205843"/>
    </source>
</evidence>
<dbReference type="EMBL" id="JALJXV010000006">
    <property type="protein sequence ID" value="MCP1675425.1"/>
    <property type="molecule type" value="Genomic_DNA"/>
</dbReference>
<accession>A0AAE3KBE5</accession>
<dbReference type="InterPro" id="IPR012938">
    <property type="entry name" value="Glc/Sorbosone_DH"/>
</dbReference>
<evidence type="ECO:0000256" key="1">
    <source>
        <dbReference type="SAM" id="SignalP"/>
    </source>
</evidence>
<dbReference type="SUPFAM" id="SSF50952">
    <property type="entry name" value="Soluble quinoprotein glucose dehydrogenase"/>
    <property type="match status" value="1"/>
</dbReference>
<evidence type="ECO:0000313" key="3">
    <source>
        <dbReference type="EMBL" id="MCP1675425.1"/>
    </source>
</evidence>
<evidence type="ECO:0000259" key="2">
    <source>
        <dbReference type="Pfam" id="PF07995"/>
    </source>
</evidence>
<name>A0AAE3KBE5_9GAMM</name>
<keyword evidence="1" id="KW-0732">Signal</keyword>
<dbReference type="PANTHER" id="PTHR19328">
    <property type="entry name" value="HEDGEHOG-INTERACTING PROTEIN"/>
    <property type="match status" value="1"/>
</dbReference>
<dbReference type="PANTHER" id="PTHR19328:SF75">
    <property type="entry name" value="ALDOSE SUGAR DEHYDROGENASE YLII"/>
    <property type="match status" value="1"/>
</dbReference>
<sequence length="366" mass="40247">MRKLLPLLIAIAAPMSMTAGAVDYQLEVLAEPLEHPWSITFLPDGAILVTERPGRLRIVTSDGLQPTPVAGLPEVFSSGQAGLHDVLLAEDFADSGILFLSFAYGNDDENHTRVVRARFDGQALFDVTPIFTAQPPKSGDAHYGGRMAWMDDGTLLIGTGDGFYFREESQNLGSHLGKIIRIRDDGTVPDDNPFVDTANARPEIYSYGHRNVQAIVNDRDQGVIYAHEHGPRGGDELNVILPGRNYGWPIISHGKDYSRALITPFTSYDGMEQPLLHWTPSIAPSGMTLYDGELFPQWRGSLFVAALAEESVRRVPMLDGGEPGAQDTLFEELEQRIRDIRTGPDGALYLITDEPEGQLIRVAPVR</sequence>
<dbReference type="Pfam" id="PF07995">
    <property type="entry name" value="GSDH"/>
    <property type="match status" value="1"/>
</dbReference>
<feature type="signal peptide" evidence="1">
    <location>
        <begin position="1"/>
        <end position="21"/>
    </location>
</feature>